<dbReference type="PROSITE" id="PS51741">
    <property type="entry name" value="F_BAR"/>
    <property type="match status" value="1"/>
</dbReference>
<dbReference type="SMART" id="SM00055">
    <property type="entry name" value="FCH"/>
    <property type="match status" value="1"/>
</dbReference>
<dbReference type="GO" id="GO:0016050">
    <property type="term" value="P:vesicle organization"/>
    <property type="evidence" value="ECO:0007669"/>
    <property type="project" value="UniProtKB-ARBA"/>
</dbReference>
<evidence type="ECO:0000313" key="9">
    <source>
        <dbReference type="Proteomes" id="UP000076078"/>
    </source>
</evidence>
<dbReference type="OrthoDB" id="437889at2759"/>
<dbReference type="FunCoup" id="A0A151ZDR9">
    <property type="interactions" value="102"/>
</dbReference>
<dbReference type="Gene3D" id="1.10.555.10">
    <property type="entry name" value="Rho GTPase activation protein"/>
    <property type="match status" value="1"/>
</dbReference>
<dbReference type="Proteomes" id="UP000076078">
    <property type="component" value="Unassembled WGS sequence"/>
</dbReference>
<dbReference type="Gene3D" id="1.20.1270.60">
    <property type="entry name" value="Arfaptin homology (AH) domain/BAR domain"/>
    <property type="match status" value="1"/>
</dbReference>
<dbReference type="PROSITE" id="PS50238">
    <property type="entry name" value="RHOGAP"/>
    <property type="match status" value="1"/>
</dbReference>
<feature type="compositionally biased region" description="Polar residues" evidence="5">
    <location>
        <begin position="598"/>
        <end position="607"/>
    </location>
</feature>
<proteinExistence type="predicted"/>
<evidence type="ECO:0000256" key="2">
    <source>
        <dbReference type="ARBA" id="ARBA00023054"/>
    </source>
</evidence>
<dbReference type="InParanoid" id="A0A151ZDR9"/>
<dbReference type="FunFam" id="1.20.1270.60:FF:000060">
    <property type="entry name" value="Actin polymerization protein Bzz1"/>
    <property type="match status" value="1"/>
</dbReference>
<protein>
    <submittedName>
        <fullName evidence="8">RhoGAP domain-containing protein</fullName>
    </submittedName>
</protein>
<dbReference type="CDD" id="cd07610">
    <property type="entry name" value="FCH_F-BAR"/>
    <property type="match status" value="1"/>
</dbReference>
<dbReference type="GO" id="GO:0042330">
    <property type="term" value="P:taxis"/>
    <property type="evidence" value="ECO:0007669"/>
    <property type="project" value="UniProtKB-ARBA"/>
</dbReference>
<dbReference type="STRING" id="361077.A0A151ZDR9"/>
<dbReference type="InterPro" id="IPR001060">
    <property type="entry name" value="FCH_dom"/>
</dbReference>
<keyword evidence="1" id="KW-0343">GTPase activation</keyword>
<comment type="caution">
    <text evidence="8">The sequence shown here is derived from an EMBL/GenBank/DDBJ whole genome shotgun (WGS) entry which is preliminary data.</text>
</comment>
<evidence type="ECO:0000256" key="5">
    <source>
        <dbReference type="SAM" id="MobiDB-lite"/>
    </source>
</evidence>
<dbReference type="SUPFAM" id="SSF48350">
    <property type="entry name" value="GTPase activation domain, GAP"/>
    <property type="match status" value="1"/>
</dbReference>
<feature type="coiled-coil region" evidence="4">
    <location>
        <begin position="42"/>
        <end position="70"/>
    </location>
</feature>
<feature type="coiled-coil region" evidence="4">
    <location>
        <begin position="140"/>
        <end position="198"/>
    </location>
</feature>
<reference evidence="8 9" key="1">
    <citation type="submission" date="2015-12" db="EMBL/GenBank/DDBJ databases">
        <title>Dictyostelia acquired genes for synthesis and detection of signals that induce cell-type specialization by lateral gene transfer from prokaryotes.</title>
        <authorList>
            <person name="Gloeckner G."/>
            <person name="Schaap P."/>
        </authorList>
    </citation>
    <scope>NUCLEOTIDE SEQUENCE [LARGE SCALE GENOMIC DNA]</scope>
    <source>
        <strain evidence="8 9">TK</strain>
    </source>
</reference>
<dbReference type="Pfam" id="PF00611">
    <property type="entry name" value="FCH"/>
    <property type="match status" value="1"/>
</dbReference>
<evidence type="ECO:0000313" key="8">
    <source>
        <dbReference type="EMBL" id="KYQ92034.1"/>
    </source>
</evidence>
<gene>
    <name evidence="8" type="ORF">DLAC_06864</name>
</gene>
<evidence type="ECO:0000256" key="4">
    <source>
        <dbReference type="SAM" id="Coils"/>
    </source>
</evidence>
<dbReference type="SUPFAM" id="SSF103657">
    <property type="entry name" value="BAR/IMD domain-like"/>
    <property type="match status" value="1"/>
</dbReference>
<evidence type="ECO:0000256" key="1">
    <source>
        <dbReference type="ARBA" id="ARBA00022468"/>
    </source>
</evidence>
<dbReference type="PANTHER" id="PTHR45876">
    <property type="entry name" value="FI04035P"/>
    <property type="match status" value="1"/>
</dbReference>
<name>A0A151ZDR9_TIELA</name>
<dbReference type="InterPro" id="IPR008936">
    <property type="entry name" value="Rho_GTPase_activation_prot"/>
</dbReference>
<dbReference type="EMBL" id="LODT01000031">
    <property type="protein sequence ID" value="KYQ92034.1"/>
    <property type="molecule type" value="Genomic_DNA"/>
</dbReference>
<sequence length="691" mass="77289">MTTDVKKLKFTDNLWDGFDVLVKRTESDLAQSKNILMFFKKKAELEEQHSKKLEKLAQKMNMSLEEVNNDNSHSFYVGWKKVIGSSQLESDQHTLINTSILNKVCQPIQAMIKDLEIKRKRIVSEGIKLKHDMKEMVEALKKSQLKYEKSSRDLEQARLELKDLRETSTNSDSDLNNISKAEKKVQRLEIDASGADDEYKEQIKATNDFQNFYNVEAMPKILNDFEHFILSHFHLSKTYLVNYTNLLNDQPPMYISNYEGVRRTIDQVDKDKDIQDFIKKNQMKKQLSEPFKYEPYVEGKLQVKKSKINQLFTGTLRGIGGGSGGGSGSPNTSSGSLPISANKPQVILPTASFCVSIDELMTRQKDTHPQLEVPRVLVVLAESVTKLKGHVTEGIFRVPGIISTINSLRLQLDQGNFDLSACDDVRTPAALLKRWLRDIPEPIIPASLYKTATDQPTTAMEIVKKIPVSSQKVLQYLINFIQIFCKYEFVAHSKMGVSNMAMIFAPTILRCPSNDPSVLLNSVNNERQFVENLIKNIPPPQKEFMGLPVSMNDAIADSDDIEELLVDTDDDSGNEGISGNSNTTTTTTAVTTPPPLTSSNSKNNISEDTIIIKSDDNNDCNNNNSNNSNNNATDDINNNNNNSQSESIQPPPSSNSGSFTPPPSRNRNASTTLGWVRVKPAAAQTSKPNSE</sequence>
<dbReference type="GO" id="GO:0005737">
    <property type="term" value="C:cytoplasm"/>
    <property type="evidence" value="ECO:0007669"/>
    <property type="project" value="TreeGrafter"/>
</dbReference>
<dbReference type="GO" id="GO:0007165">
    <property type="term" value="P:signal transduction"/>
    <property type="evidence" value="ECO:0007669"/>
    <property type="project" value="InterPro"/>
</dbReference>
<dbReference type="AlphaFoldDB" id="A0A151ZDR9"/>
<dbReference type="Pfam" id="PF00620">
    <property type="entry name" value="RhoGAP"/>
    <property type="match status" value="1"/>
</dbReference>
<evidence type="ECO:0000259" key="7">
    <source>
        <dbReference type="PROSITE" id="PS51741"/>
    </source>
</evidence>
<dbReference type="InterPro" id="IPR031160">
    <property type="entry name" value="F_BAR_dom"/>
</dbReference>
<accession>A0A151ZDR9</accession>
<dbReference type="InterPro" id="IPR027267">
    <property type="entry name" value="AH/BAR_dom_sf"/>
</dbReference>
<dbReference type="SMART" id="SM00324">
    <property type="entry name" value="RhoGAP"/>
    <property type="match status" value="1"/>
</dbReference>
<evidence type="ECO:0000256" key="3">
    <source>
        <dbReference type="PROSITE-ProRule" id="PRU01077"/>
    </source>
</evidence>
<dbReference type="InterPro" id="IPR000198">
    <property type="entry name" value="RhoGAP_dom"/>
</dbReference>
<dbReference type="OMA" id="AMIKDME"/>
<dbReference type="GO" id="GO:0005096">
    <property type="term" value="F:GTPase activator activity"/>
    <property type="evidence" value="ECO:0007669"/>
    <property type="project" value="UniProtKB-KW"/>
</dbReference>
<feature type="compositionally biased region" description="Gly residues" evidence="5">
    <location>
        <begin position="319"/>
        <end position="328"/>
    </location>
</feature>
<dbReference type="PANTHER" id="PTHR45876:SF7">
    <property type="entry name" value="GTPASE ACTIVATING PROTEIN HOMOLOG 2"/>
    <property type="match status" value="1"/>
</dbReference>
<feature type="compositionally biased region" description="Low complexity" evidence="5">
    <location>
        <begin position="619"/>
        <end position="648"/>
    </location>
</feature>
<keyword evidence="2 3" id="KW-0175">Coiled coil</keyword>
<feature type="domain" description="Rho-GAP" evidence="6">
    <location>
        <begin position="355"/>
        <end position="541"/>
    </location>
</feature>
<feature type="domain" description="F-BAR" evidence="7">
    <location>
        <begin position="8"/>
        <end position="273"/>
    </location>
</feature>
<evidence type="ECO:0000259" key="6">
    <source>
        <dbReference type="PROSITE" id="PS50238"/>
    </source>
</evidence>
<feature type="region of interest" description="Disordered" evidence="5">
    <location>
        <begin position="567"/>
        <end position="691"/>
    </location>
</feature>
<feature type="region of interest" description="Disordered" evidence="5">
    <location>
        <begin position="319"/>
        <end position="340"/>
    </location>
</feature>
<keyword evidence="9" id="KW-1185">Reference proteome</keyword>
<organism evidence="8 9">
    <name type="scientific">Tieghemostelium lacteum</name>
    <name type="common">Slime mold</name>
    <name type="synonym">Dictyostelium lacteum</name>
    <dbReference type="NCBI Taxonomy" id="361077"/>
    <lineage>
        <taxon>Eukaryota</taxon>
        <taxon>Amoebozoa</taxon>
        <taxon>Evosea</taxon>
        <taxon>Eumycetozoa</taxon>
        <taxon>Dictyostelia</taxon>
        <taxon>Dictyosteliales</taxon>
        <taxon>Raperosteliaceae</taxon>
        <taxon>Tieghemostelium</taxon>
    </lineage>
</organism>